<gene>
    <name evidence="1" type="ORF">QO002_006285</name>
</gene>
<name>A0ABU0C0M7_9HYPH</name>
<sequence>MGAFTPSIRLRFIAWFDDIRDHLAENTMQVFRGSKVDEALDFLEHE</sequence>
<organism evidence="1 2">
    <name type="scientific">Pararhizobium capsulatum DSM 1112</name>
    <dbReference type="NCBI Taxonomy" id="1121113"/>
    <lineage>
        <taxon>Bacteria</taxon>
        <taxon>Pseudomonadati</taxon>
        <taxon>Pseudomonadota</taxon>
        <taxon>Alphaproteobacteria</taxon>
        <taxon>Hyphomicrobiales</taxon>
        <taxon>Rhizobiaceae</taxon>
        <taxon>Rhizobium/Agrobacterium group</taxon>
        <taxon>Pararhizobium</taxon>
    </lineage>
</organism>
<dbReference type="EMBL" id="JAUSVF010000007">
    <property type="protein sequence ID" value="MDQ0324078.1"/>
    <property type="molecule type" value="Genomic_DNA"/>
</dbReference>
<proteinExistence type="predicted"/>
<keyword evidence="2" id="KW-1185">Reference proteome</keyword>
<dbReference type="Proteomes" id="UP001230207">
    <property type="component" value="Unassembled WGS sequence"/>
</dbReference>
<comment type="caution">
    <text evidence="1">The sequence shown here is derived from an EMBL/GenBank/DDBJ whole genome shotgun (WGS) entry which is preliminary data.</text>
</comment>
<reference evidence="1 2" key="1">
    <citation type="submission" date="2023-07" db="EMBL/GenBank/DDBJ databases">
        <title>Genomic Encyclopedia of Type Strains, Phase IV (KMG-IV): sequencing the most valuable type-strain genomes for metagenomic binning, comparative biology and taxonomic classification.</title>
        <authorList>
            <person name="Goeker M."/>
        </authorList>
    </citation>
    <scope>NUCLEOTIDE SEQUENCE [LARGE SCALE GENOMIC DNA]</scope>
    <source>
        <strain evidence="1 2">DSM 1112</strain>
    </source>
</reference>
<evidence type="ECO:0000313" key="2">
    <source>
        <dbReference type="Proteomes" id="UP001230207"/>
    </source>
</evidence>
<accession>A0ABU0C0M7</accession>
<evidence type="ECO:0000313" key="1">
    <source>
        <dbReference type="EMBL" id="MDQ0324078.1"/>
    </source>
</evidence>
<protein>
    <submittedName>
        <fullName evidence="1">Uncharacterized protein</fullName>
    </submittedName>
</protein>